<keyword evidence="3" id="KW-0704">Schiff base</keyword>
<evidence type="ECO:0000256" key="1">
    <source>
        <dbReference type="ARBA" id="ARBA00013068"/>
    </source>
</evidence>
<dbReference type="InterPro" id="IPR050456">
    <property type="entry name" value="DeoC/FbaB_aldolase"/>
</dbReference>
<evidence type="ECO:0000256" key="3">
    <source>
        <dbReference type="ARBA" id="ARBA00023270"/>
    </source>
</evidence>
<gene>
    <name evidence="5" type="ORF">Bandiella_00105</name>
</gene>
<comment type="similarity">
    <text evidence="4">Belongs to the DeoC/FbaB aldolase family. FbaB subfamily.</text>
</comment>
<evidence type="ECO:0000313" key="5">
    <source>
        <dbReference type="EMBL" id="WPX96003.1"/>
    </source>
</evidence>
<protein>
    <recommendedName>
        <fullName evidence="1">fructose-bisphosphate aldolase</fullName>
        <ecNumber evidence="1">4.1.2.13</ecNumber>
    </recommendedName>
</protein>
<evidence type="ECO:0000313" key="6">
    <source>
        <dbReference type="Proteomes" id="UP001327219"/>
    </source>
</evidence>
<dbReference type="InterPro" id="IPR013785">
    <property type="entry name" value="Aldolase_TIM"/>
</dbReference>
<reference evidence="5 6" key="1">
    <citation type="submission" date="2022-11" db="EMBL/GenBank/DDBJ databases">
        <title>Host association and intracellularity evolved multiple times independently in the Rickettsiales.</title>
        <authorList>
            <person name="Castelli M."/>
            <person name="Nardi T."/>
            <person name="Gammuto L."/>
            <person name="Bellinzona G."/>
            <person name="Sabaneyeva E."/>
            <person name="Potekhin A."/>
            <person name="Serra V."/>
            <person name="Petroni G."/>
            <person name="Sassera D."/>
        </authorList>
    </citation>
    <scope>NUCLEOTIDE SEQUENCE [LARGE SCALE GENOMIC DNA]</scope>
    <source>
        <strain evidence="5 6">NDG2</strain>
    </source>
</reference>
<dbReference type="Proteomes" id="UP001327219">
    <property type="component" value="Chromosome"/>
</dbReference>
<dbReference type="Gene3D" id="3.20.20.70">
    <property type="entry name" value="Aldolase class I"/>
    <property type="match status" value="1"/>
</dbReference>
<dbReference type="InterPro" id="IPR041720">
    <property type="entry name" value="FbaB-like"/>
</dbReference>
<sequence>MCKFFILQNFSVYNTLWLKFLLQNFMHLTAQVANILKNYTSETPAVKSNIVRILMSGKLAGTGKMVILPVDQGFEHGPSKSFAVNEAAYDPVYHVKLAIDAELNAYAAPKGMLEAIPDEFRGAIPLILKANSSNSLVPKNNSPNQAITATIQDAIYLGCTAIGFTIYPGSSDSLDMIQEISELISEAKAYGLATVLWSYPRGGDITRDGETALDVIAYATHIAALMGANIIKVKIPSSAVELGATQNIYSESKKDFQDIAKRVEHVMQSAFVGKRLVVFSGGDAKSEEDIYRETIGIHAGGGNGSIIGRNSFQRPYQEALKLLSNIIAIYAQNEYR</sequence>
<keyword evidence="2" id="KW-0456">Lyase</keyword>
<dbReference type="EMBL" id="CP110820">
    <property type="protein sequence ID" value="WPX96003.1"/>
    <property type="molecule type" value="Genomic_DNA"/>
</dbReference>
<evidence type="ECO:0000256" key="2">
    <source>
        <dbReference type="ARBA" id="ARBA00023239"/>
    </source>
</evidence>
<dbReference type="CDD" id="cd00958">
    <property type="entry name" value="DhnA"/>
    <property type="match status" value="1"/>
</dbReference>
<dbReference type="SUPFAM" id="SSF51569">
    <property type="entry name" value="Aldolase"/>
    <property type="match status" value="1"/>
</dbReference>
<keyword evidence="6" id="KW-1185">Reference proteome</keyword>
<dbReference type="PANTHER" id="PTHR47916:SF4">
    <property type="entry name" value="FRUCTOSE-BISPHOSPHATE ALDOLASE CLASS 1"/>
    <property type="match status" value="1"/>
</dbReference>
<accession>A0ABZ0ULT1</accession>
<dbReference type="PANTHER" id="PTHR47916">
    <property type="entry name" value="FRUCTOSE-BISPHOSPHATE ALDOLASE CLASS 1"/>
    <property type="match status" value="1"/>
</dbReference>
<evidence type="ECO:0000256" key="4">
    <source>
        <dbReference type="ARBA" id="ARBA00049653"/>
    </source>
</evidence>
<proteinExistence type="inferred from homology"/>
<organism evidence="5 6">
    <name type="scientific">Candidatus Bandiella euplotis</name>
    <dbReference type="NCBI Taxonomy" id="1664265"/>
    <lineage>
        <taxon>Bacteria</taxon>
        <taxon>Pseudomonadati</taxon>
        <taxon>Pseudomonadota</taxon>
        <taxon>Alphaproteobacteria</taxon>
        <taxon>Rickettsiales</taxon>
        <taxon>Candidatus Midichloriaceae</taxon>
        <taxon>Candidatus Bandiella</taxon>
    </lineage>
</organism>
<dbReference type="SMART" id="SM01133">
    <property type="entry name" value="DeoC"/>
    <property type="match status" value="1"/>
</dbReference>
<name>A0ABZ0ULT1_9RICK</name>
<dbReference type="NCBIfam" id="NF006704">
    <property type="entry name" value="PRK09250.1-1"/>
    <property type="match status" value="1"/>
</dbReference>
<dbReference type="EC" id="4.1.2.13" evidence="1"/>
<dbReference type="Pfam" id="PF01791">
    <property type="entry name" value="DeoC"/>
    <property type="match status" value="1"/>
</dbReference>
<dbReference type="InterPro" id="IPR002915">
    <property type="entry name" value="DeoC/FbaB/LacD_aldolase"/>
</dbReference>